<accession>A0A921QY38</accession>
<gene>
    <name evidence="1" type="ORF">BDA96_05G125400</name>
</gene>
<sequence length="64" mass="6474">MKPYTLPSHSKSSPSLSWLSSSLFLYWICEEERVSGSSGARGAGCGTTAGGSIGCGTGCGTIAQ</sequence>
<organism evidence="1 2">
    <name type="scientific">Sorghum bicolor</name>
    <name type="common">Sorghum</name>
    <name type="synonym">Sorghum vulgare</name>
    <dbReference type="NCBI Taxonomy" id="4558"/>
    <lineage>
        <taxon>Eukaryota</taxon>
        <taxon>Viridiplantae</taxon>
        <taxon>Streptophyta</taxon>
        <taxon>Embryophyta</taxon>
        <taxon>Tracheophyta</taxon>
        <taxon>Spermatophyta</taxon>
        <taxon>Magnoliopsida</taxon>
        <taxon>Liliopsida</taxon>
        <taxon>Poales</taxon>
        <taxon>Poaceae</taxon>
        <taxon>PACMAD clade</taxon>
        <taxon>Panicoideae</taxon>
        <taxon>Andropogonodae</taxon>
        <taxon>Andropogoneae</taxon>
        <taxon>Sorghinae</taxon>
        <taxon>Sorghum</taxon>
    </lineage>
</organism>
<reference evidence="1" key="2">
    <citation type="submission" date="2020-10" db="EMBL/GenBank/DDBJ databases">
        <authorList>
            <person name="Cooper E.A."/>
            <person name="Brenton Z.W."/>
            <person name="Flinn B.S."/>
            <person name="Jenkins J."/>
            <person name="Shu S."/>
            <person name="Flowers D."/>
            <person name="Luo F."/>
            <person name="Wang Y."/>
            <person name="Xia P."/>
            <person name="Barry K."/>
            <person name="Daum C."/>
            <person name="Lipzen A."/>
            <person name="Yoshinaga Y."/>
            <person name="Schmutz J."/>
            <person name="Saski C."/>
            <person name="Vermerris W."/>
            <person name="Kresovich S."/>
        </authorList>
    </citation>
    <scope>NUCLEOTIDE SEQUENCE</scope>
</reference>
<dbReference type="AlphaFoldDB" id="A0A921QY38"/>
<dbReference type="Proteomes" id="UP000807115">
    <property type="component" value="Chromosome 5"/>
</dbReference>
<name>A0A921QY38_SORBI</name>
<evidence type="ECO:0000313" key="2">
    <source>
        <dbReference type="Proteomes" id="UP000807115"/>
    </source>
</evidence>
<dbReference type="EMBL" id="CM027684">
    <property type="protein sequence ID" value="KAG0529758.1"/>
    <property type="molecule type" value="Genomic_DNA"/>
</dbReference>
<comment type="caution">
    <text evidence="1">The sequence shown here is derived from an EMBL/GenBank/DDBJ whole genome shotgun (WGS) entry which is preliminary data.</text>
</comment>
<evidence type="ECO:0000313" key="1">
    <source>
        <dbReference type="EMBL" id="KAG0529758.1"/>
    </source>
</evidence>
<protein>
    <submittedName>
        <fullName evidence="1">Uncharacterized protein</fullName>
    </submittedName>
</protein>
<reference evidence="1" key="1">
    <citation type="journal article" date="2019" name="BMC Genomics">
        <title>A new reference genome for Sorghum bicolor reveals high levels of sequence similarity between sweet and grain genotypes: implications for the genetics of sugar metabolism.</title>
        <authorList>
            <person name="Cooper E.A."/>
            <person name="Brenton Z.W."/>
            <person name="Flinn B.S."/>
            <person name="Jenkins J."/>
            <person name="Shu S."/>
            <person name="Flowers D."/>
            <person name="Luo F."/>
            <person name="Wang Y."/>
            <person name="Xia P."/>
            <person name="Barry K."/>
            <person name="Daum C."/>
            <person name="Lipzen A."/>
            <person name="Yoshinaga Y."/>
            <person name="Schmutz J."/>
            <person name="Saski C."/>
            <person name="Vermerris W."/>
            <person name="Kresovich S."/>
        </authorList>
    </citation>
    <scope>NUCLEOTIDE SEQUENCE</scope>
</reference>
<proteinExistence type="predicted"/>
<dbReference type="EMBL" id="CM027684">
    <property type="protein sequence ID" value="KAG0529759.1"/>
    <property type="molecule type" value="Genomic_DNA"/>
</dbReference>